<keyword evidence="3" id="KW-0472">Membrane</keyword>
<name>A0A369XUF2_9PROT</name>
<dbReference type="InterPro" id="IPR032831">
    <property type="entry name" value="LptM_cons"/>
</dbReference>
<protein>
    <recommendedName>
        <fullName evidence="11">Sugar transporter</fullName>
    </recommendedName>
</protein>
<dbReference type="NCBIfam" id="NF047847">
    <property type="entry name" value="SS_mature_LptM"/>
    <property type="match status" value="1"/>
</dbReference>
<evidence type="ECO:0000256" key="1">
    <source>
        <dbReference type="ARBA" id="ARBA00004459"/>
    </source>
</evidence>
<accession>A0A369XUF2</accession>
<evidence type="ECO:0000313" key="9">
    <source>
        <dbReference type="EMBL" id="RDE52019.1"/>
    </source>
</evidence>
<feature type="compositionally biased region" description="Low complexity" evidence="7">
    <location>
        <begin position="27"/>
        <end position="53"/>
    </location>
</feature>
<evidence type="ECO:0000256" key="4">
    <source>
        <dbReference type="ARBA" id="ARBA00023139"/>
    </source>
</evidence>
<reference evidence="9 10" key="1">
    <citation type="submission" date="2018-05" db="EMBL/GenBank/DDBJ databases">
        <title>Integrated omic analyses show evidence that a Ca. Accumulibacter phosphatis strain performs denitrification under micro-aerobic conditions.</title>
        <authorList>
            <person name="Camejo P.Y."/>
            <person name="Katherine M.D."/>
            <person name="Daniel N.R."/>
        </authorList>
    </citation>
    <scope>NUCLEOTIDE SEQUENCE [LARGE SCALE GENOMIC DNA]</scope>
    <source>
        <strain evidence="9">UW-LDO-IC</strain>
    </source>
</reference>
<feature type="region of interest" description="Disordered" evidence="7">
    <location>
        <begin position="21"/>
        <end position="60"/>
    </location>
</feature>
<dbReference type="AlphaFoldDB" id="A0A369XUF2"/>
<evidence type="ECO:0000313" key="10">
    <source>
        <dbReference type="Proteomes" id="UP000253831"/>
    </source>
</evidence>
<keyword evidence="5" id="KW-0998">Cell outer membrane</keyword>
<organism evidence="9 10">
    <name type="scientific">Candidatus Accumulibacter meliphilus</name>
    <dbReference type="NCBI Taxonomy" id="2211374"/>
    <lineage>
        <taxon>Bacteria</taxon>
        <taxon>Pseudomonadati</taxon>
        <taxon>Pseudomonadota</taxon>
        <taxon>Betaproteobacteria</taxon>
        <taxon>Candidatus Accumulibacter</taxon>
    </lineage>
</organism>
<evidence type="ECO:0000256" key="7">
    <source>
        <dbReference type="SAM" id="MobiDB-lite"/>
    </source>
</evidence>
<evidence type="ECO:0000256" key="6">
    <source>
        <dbReference type="ARBA" id="ARBA00023288"/>
    </source>
</evidence>
<evidence type="ECO:0000256" key="5">
    <source>
        <dbReference type="ARBA" id="ARBA00023237"/>
    </source>
</evidence>
<keyword evidence="4" id="KW-0564">Palmitate</keyword>
<comment type="subcellular location">
    <subcellularLocation>
        <location evidence="1">Cell outer membrane</location>
        <topology evidence="1">Lipid-anchor</topology>
    </subcellularLocation>
</comment>
<keyword evidence="6" id="KW-0449">Lipoprotein</keyword>
<evidence type="ECO:0008006" key="11">
    <source>
        <dbReference type="Google" id="ProtNLM"/>
    </source>
</evidence>
<sequence length="60" mass="5885">MRQYLALALLATLALAGCGSKGGLTLPPKAVPTTPSPSPATAASDSSTSTAPESPEKSSK</sequence>
<feature type="chain" id="PRO_5017034252" description="Sugar transporter" evidence="8">
    <location>
        <begin position="17"/>
        <end position="60"/>
    </location>
</feature>
<comment type="caution">
    <text evidence="9">The sequence shown here is derived from an EMBL/GenBank/DDBJ whole genome shotgun (WGS) entry which is preliminary data.</text>
</comment>
<feature type="signal peptide" evidence="8">
    <location>
        <begin position="1"/>
        <end position="16"/>
    </location>
</feature>
<evidence type="ECO:0000256" key="3">
    <source>
        <dbReference type="ARBA" id="ARBA00023136"/>
    </source>
</evidence>
<keyword evidence="2 8" id="KW-0732">Signal</keyword>
<evidence type="ECO:0000256" key="8">
    <source>
        <dbReference type="SAM" id="SignalP"/>
    </source>
</evidence>
<dbReference type="PROSITE" id="PS51257">
    <property type="entry name" value="PROKAR_LIPOPROTEIN"/>
    <property type="match status" value="1"/>
</dbReference>
<gene>
    <name evidence="9" type="ORF">DVS81_03650</name>
</gene>
<dbReference type="EMBL" id="QPGA01000003">
    <property type="protein sequence ID" value="RDE52019.1"/>
    <property type="molecule type" value="Genomic_DNA"/>
</dbReference>
<evidence type="ECO:0000256" key="2">
    <source>
        <dbReference type="ARBA" id="ARBA00022729"/>
    </source>
</evidence>
<proteinExistence type="predicted"/>
<dbReference type="Proteomes" id="UP000253831">
    <property type="component" value="Unassembled WGS sequence"/>
</dbReference>